<organism evidence="2 3">
    <name type="scientific">Folsomia candida</name>
    <name type="common">Springtail</name>
    <dbReference type="NCBI Taxonomy" id="158441"/>
    <lineage>
        <taxon>Eukaryota</taxon>
        <taxon>Metazoa</taxon>
        <taxon>Ecdysozoa</taxon>
        <taxon>Arthropoda</taxon>
        <taxon>Hexapoda</taxon>
        <taxon>Collembola</taxon>
        <taxon>Entomobryomorpha</taxon>
        <taxon>Isotomoidea</taxon>
        <taxon>Isotomidae</taxon>
        <taxon>Proisotominae</taxon>
        <taxon>Folsomia</taxon>
    </lineage>
</organism>
<dbReference type="AlphaFoldDB" id="A0A226DW73"/>
<dbReference type="EMBL" id="LNIX01000011">
    <property type="protein sequence ID" value="OXA48446.1"/>
    <property type="molecule type" value="Genomic_DNA"/>
</dbReference>
<name>A0A226DW73_FOLCA</name>
<evidence type="ECO:0000313" key="3">
    <source>
        <dbReference type="Proteomes" id="UP000198287"/>
    </source>
</evidence>
<keyword evidence="1" id="KW-0472">Membrane</keyword>
<accession>A0A226DW73</accession>
<keyword evidence="1" id="KW-0812">Transmembrane</keyword>
<reference evidence="2 3" key="1">
    <citation type="submission" date="2015-12" db="EMBL/GenBank/DDBJ databases">
        <title>The genome of Folsomia candida.</title>
        <authorList>
            <person name="Faddeeva A."/>
            <person name="Derks M.F."/>
            <person name="Anvar Y."/>
            <person name="Smit S."/>
            <person name="Van Straalen N."/>
            <person name="Roelofs D."/>
        </authorList>
    </citation>
    <scope>NUCLEOTIDE SEQUENCE [LARGE SCALE GENOMIC DNA]</scope>
    <source>
        <strain evidence="2 3">VU population</strain>
        <tissue evidence="2">Whole body</tissue>
    </source>
</reference>
<feature type="transmembrane region" description="Helical" evidence="1">
    <location>
        <begin position="121"/>
        <end position="150"/>
    </location>
</feature>
<comment type="caution">
    <text evidence="2">The sequence shown here is derived from an EMBL/GenBank/DDBJ whole genome shotgun (WGS) entry which is preliminary data.</text>
</comment>
<evidence type="ECO:0000313" key="2">
    <source>
        <dbReference type="EMBL" id="OXA48446.1"/>
    </source>
</evidence>
<keyword evidence="3" id="KW-1185">Reference proteome</keyword>
<gene>
    <name evidence="2" type="ORF">Fcan01_16677</name>
</gene>
<sequence>MGENGRNFKPHTMEGIMTSGVNLDQCVKRRLIPFICLVFSIKKSGYISFQTGMLTGPESLKVKVMVIFIHVMEASQTSVAFGVFFFLTLLPCSPPFILSMFSNCEALRGYKLTGAVHIFEAWIMFHSLYSCSALVISTFFMGTFCFLMYLKEIDSKISTFHHLQEWIRIYHSFQVLEKSFNAVLQNRLVPTILLGVPIAQVLGLYSSIHLHGMIEMPQFLLFPMIFVNSGLINILIVTMASRVNVNSARLLTSVKRWRLKITKVERAFIKRKLGACRPLKIKLGSNNFIDRRTPLTIQNFCLTQTMSLTLMTASYSVV</sequence>
<dbReference type="Proteomes" id="UP000198287">
    <property type="component" value="Unassembled WGS sequence"/>
</dbReference>
<protein>
    <submittedName>
        <fullName evidence="2">Uncharacterized protein</fullName>
    </submittedName>
</protein>
<keyword evidence="1" id="KW-1133">Transmembrane helix</keyword>
<proteinExistence type="predicted"/>
<evidence type="ECO:0000256" key="1">
    <source>
        <dbReference type="SAM" id="Phobius"/>
    </source>
</evidence>
<dbReference type="OrthoDB" id="8297494at2759"/>
<feature type="transmembrane region" description="Helical" evidence="1">
    <location>
        <begin position="79"/>
        <end position="101"/>
    </location>
</feature>
<feature type="transmembrane region" description="Helical" evidence="1">
    <location>
        <begin position="188"/>
        <end position="208"/>
    </location>
</feature>
<feature type="transmembrane region" description="Helical" evidence="1">
    <location>
        <begin position="220"/>
        <end position="240"/>
    </location>
</feature>